<comment type="caution">
    <text evidence="2">The sequence shown here is derived from an EMBL/GenBank/DDBJ whole genome shotgun (WGS) entry which is preliminary data.</text>
</comment>
<proteinExistence type="predicted"/>
<name>A0AAD5TMI1_9FUNG</name>
<keyword evidence="3" id="KW-1185">Reference proteome</keyword>
<feature type="compositionally biased region" description="Acidic residues" evidence="1">
    <location>
        <begin position="67"/>
        <end position="76"/>
    </location>
</feature>
<protein>
    <submittedName>
        <fullName evidence="2">Uncharacterized protein</fullName>
    </submittedName>
</protein>
<organism evidence="2 3">
    <name type="scientific">Geranomyces variabilis</name>
    <dbReference type="NCBI Taxonomy" id="109894"/>
    <lineage>
        <taxon>Eukaryota</taxon>
        <taxon>Fungi</taxon>
        <taxon>Fungi incertae sedis</taxon>
        <taxon>Chytridiomycota</taxon>
        <taxon>Chytridiomycota incertae sedis</taxon>
        <taxon>Chytridiomycetes</taxon>
        <taxon>Spizellomycetales</taxon>
        <taxon>Powellomycetaceae</taxon>
        <taxon>Geranomyces</taxon>
    </lineage>
</organism>
<feature type="region of interest" description="Disordered" evidence="1">
    <location>
        <begin position="1"/>
        <end position="22"/>
    </location>
</feature>
<evidence type="ECO:0000256" key="1">
    <source>
        <dbReference type="SAM" id="MobiDB-lite"/>
    </source>
</evidence>
<evidence type="ECO:0000313" key="3">
    <source>
        <dbReference type="Proteomes" id="UP001212152"/>
    </source>
</evidence>
<dbReference type="AlphaFoldDB" id="A0AAD5TMI1"/>
<reference evidence="2" key="1">
    <citation type="submission" date="2020-05" db="EMBL/GenBank/DDBJ databases">
        <title>Phylogenomic resolution of chytrid fungi.</title>
        <authorList>
            <person name="Stajich J.E."/>
            <person name="Amses K."/>
            <person name="Simmons R."/>
            <person name="Seto K."/>
            <person name="Myers J."/>
            <person name="Bonds A."/>
            <person name="Quandt C.A."/>
            <person name="Barry K."/>
            <person name="Liu P."/>
            <person name="Grigoriev I."/>
            <person name="Longcore J.E."/>
            <person name="James T.Y."/>
        </authorList>
    </citation>
    <scope>NUCLEOTIDE SEQUENCE</scope>
    <source>
        <strain evidence="2">JEL0379</strain>
    </source>
</reference>
<feature type="compositionally biased region" description="Acidic residues" evidence="1">
    <location>
        <begin position="84"/>
        <end position="103"/>
    </location>
</feature>
<sequence length="198" mass="21442">MKGLRSPQKRRAVALAEEEKSTAAAALPLETAMTALACESADSDAAVHSSDQAPDAGDSGDSNGGDESAEDEEYEEEERKDGEGSIDESGNEDDDSELDEINQDEWPSSNVTAAARDPTVEVLRRKLPYPIDPVYDADDSDEDTANKIGNVPQGVGTKDQLDEFLSLQDDRDAWRSACDDVEDKDIVLAKEELEMVNC</sequence>
<feature type="region of interest" description="Disordered" evidence="1">
    <location>
        <begin position="40"/>
        <end position="117"/>
    </location>
</feature>
<dbReference type="EMBL" id="JADGJQ010000023">
    <property type="protein sequence ID" value="KAJ3178904.1"/>
    <property type="molecule type" value="Genomic_DNA"/>
</dbReference>
<feature type="region of interest" description="Disordered" evidence="1">
    <location>
        <begin position="134"/>
        <end position="156"/>
    </location>
</feature>
<evidence type="ECO:0000313" key="2">
    <source>
        <dbReference type="EMBL" id="KAJ3178904.1"/>
    </source>
</evidence>
<gene>
    <name evidence="2" type="ORF">HDU87_003171</name>
</gene>
<dbReference type="Proteomes" id="UP001212152">
    <property type="component" value="Unassembled WGS sequence"/>
</dbReference>
<feature type="compositionally biased region" description="Low complexity" evidence="1">
    <location>
        <begin position="43"/>
        <end position="61"/>
    </location>
</feature>
<accession>A0AAD5TMI1</accession>